<feature type="signal peptide" evidence="1">
    <location>
        <begin position="1"/>
        <end position="18"/>
    </location>
</feature>
<evidence type="ECO:0000313" key="3">
    <source>
        <dbReference type="EMBL" id="CAC5400542.1"/>
    </source>
</evidence>
<reference evidence="3 4" key="1">
    <citation type="submission" date="2020-06" db="EMBL/GenBank/DDBJ databases">
        <authorList>
            <person name="Li R."/>
            <person name="Bekaert M."/>
        </authorList>
    </citation>
    <scope>NUCLEOTIDE SEQUENCE [LARGE SCALE GENOMIC DNA]</scope>
    <source>
        <strain evidence="4">wild</strain>
    </source>
</reference>
<protein>
    <recommendedName>
        <fullName evidence="2">Apple domain-containing protein</fullName>
    </recommendedName>
</protein>
<name>A0A6J8CZZ0_MYTCO</name>
<dbReference type="EMBL" id="CACVKT020006208">
    <property type="protein sequence ID" value="CAC5400542.1"/>
    <property type="molecule type" value="Genomic_DNA"/>
</dbReference>
<keyword evidence="4" id="KW-1185">Reference proteome</keyword>
<evidence type="ECO:0000313" key="4">
    <source>
        <dbReference type="Proteomes" id="UP000507470"/>
    </source>
</evidence>
<sequence>MFMTRIDCLVLFVYTVASTAVNTTNFDLKSSKRIISSRDVIVPSLIDCAFQCSSYDFCETASFDNETKLCNLSTSCNPDTLVSQTATSIRKRSTREFKPIFEACSGNEQSVLDIWRTPSMGGEIVNINDSCTVGHLRSSILDHWNGSIIDQVN</sequence>
<dbReference type="InterPro" id="IPR003609">
    <property type="entry name" value="Pan_app"/>
</dbReference>
<feature type="chain" id="PRO_5026828899" description="Apple domain-containing protein" evidence="1">
    <location>
        <begin position="19"/>
        <end position="153"/>
    </location>
</feature>
<dbReference type="Proteomes" id="UP000507470">
    <property type="component" value="Unassembled WGS sequence"/>
</dbReference>
<dbReference type="Gene3D" id="3.50.4.10">
    <property type="entry name" value="Hepatocyte Growth Factor"/>
    <property type="match status" value="1"/>
</dbReference>
<feature type="domain" description="Apple" evidence="2">
    <location>
        <begin position="39"/>
        <end position="75"/>
    </location>
</feature>
<keyword evidence="1" id="KW-0732">Signal</keyword>
<evidence type="ECO:0000256" key="1">
    <source>
        <dbReference type="SAM" id="SignalP"/>
    </source>
</evidence>
<proteinExistence type="predicted"/>
<gene>
    <name evidence="3" type="ORF">MCOR_34713</name>
</gene>
<dbReference type="AlphaFoldDB" id="A0A6J8CZZ0"/>
<dbReference type="Pfam" id="PF00024">
    <property type="entry name" value="PAN_1"/>
    <property type="match status" value="1"/>
</dbReference>
<organism evidence="3 4">
    <name type="scientific">Mytilus coruscus</name>
    <name type="common">Sea mussel</name>
    <dbReference type="NCBI Taxonomy" id="42192"/>
    <lineage>
        <taxon>Eukaryota</taxon>
        <taxon>Metazoa</taxon>
        <taxon>Spiralia</taxon>
        <taxon>Lophotrochozoa</taxon>
        <taxon>Mollusca</taxon>
        <taxon>Bivalvia</taxon>
        <taxon>Autobranchia</taxon>
        <taxon>Pteriomorphia</taxon>
        <taxon>Mytilida</taxon>
        <taxon>Mytiloidea</taxon>
        <taxon>Mytilidae</taxon>
        <taxon>Mytilinae</taxon>
        <taxon>Mytilus</taxon>
    </lineage>
</organism>
<dbReference type="OrthoDB" id="6134084at2759"/>
<accession>A0A6J8CZZ0</accession>
<evidence type="ECO:0000259" key="2">
    <source>
        <dbReference type="Pfam" id="PF00024"/>
    </source>
</evidence>